<dbReference type="RefSeq" id="WP_203243540.1">
    <property type="nucleotide sequence ID" value="NZ_JAXHBR010000009.1"/>
</dbReference>
<evidence type="ECO:0000313" key="3">
    <source>
        <dbReference type="Proteomes" id="UP000732193"/>
    </source>
</evidence>
<organism evidence="2 3">
    <name type="scientific">Sulfitobacter geojensis</name>
    <dbReference type="NCBI Taxonomy" id="1342299"/>
    <lineage>
        <taxon>Bacteria</taxon>
        <taxon>Pseudomonadati</taxon>
        <taxon>Pseudomonadota</taxon>
        <taxon>Alphaproteobacteria</taxon>
        <taxon>Rhodobacterales</taxon>
        <taxon>Roseobacteraceae</taxon>
        <taxon>Sulfitobacter</taxon>
    </lineage>
</organism>
<name>A0AAE2W1I1_9RHOB</name>
<evidence type="ECO:0000256" key="1">
    <source>
        <dbReference type="SAM" id="SignalP"/>
    </source>
</evidence>
<dbReference type="EMBL" id="JAFBRM010000009">
    <property type="protein sequence ID" value="MBM1715819.1"/>
    <property type="molecule type" value="Genomic_DNA"/>
</dbReference>
<proteinExistence type="predicted"/>
<gene>
    <name evidence="2" type="ORF">JQV55_19775</name>
</gene>
<feature type="signal peptide" evidence="1">
    <location>
        <begin position="1"/>
        <end position="29"/>
    </location>
</feature>
<accession>A0AAE2W1I1</accession>
<dbReference type="AlphaFoldDB" id="A0AAE2W1I1"/>
<protein>
    <submittedName>
        <fullName evidence="2">Uncharacterized protein</fullName>
    </submittedName>
</protein>
<comment type="caution">
    <text evidence="2">The sequence shown here is derived from an EMBL/GenBank/DDBJ whole genome shotgun (WGS) entry which is preliminary data.</text>
</comment>
<feature type="chain" id="PRO_5042248221" evidence="1">
    <location>
        <begin position="30"/>
        <end position="250"/>
    </location>
</feature>
<evidence type="ECO:0000313" key="2">
    <source>
        <dbReference type="EMBL" id="MBM1715819.1"/>
    </source>
</evidence>
<sequence>MTDFLKTRCLLLVLALSSLVAIAPRPAQAYQVDCAILLCLSGGWPASAPCAHARAVFIRRITPWPIEPPLQIWRCPMRTVLNTPQKLTPSEAFLRYAFENVPAQSIPSDTLPTLISLGAGSQDRSAPNDVADQTAAMLLLAQSISDDNGTADIDISGAAFDFVRSIKVWRVDQYQHRAQGSEGDCQETDSTFLGTYGRQGDFNWARSSAHHVPGWMALSTSCNSGIGLYRAVGIEWHDYEGRHGYELVRY</sequence>
<keyword evidence="3" id="KW-1185">Reference proteome</keyword>
<dbReference type="Proteomes" id="UP000732193">
    <property type="component" value="Unassembled WGS sequence"/>
</dbReference>
<reference evidence="2 3" key="1">
    <citation type="submission" date="2021-01" db="EMBL/GenBank/DDBJ databases">
        <title>Diatom-associated Roseobacters Show Island Model of Population Structure.</title>
        <authorList>
            <person name="Qu L."/>
            <person name="Feng X."/>
            <person name="Chen Y."/>
            <person name="Li L."/>
            <person name="Wang X."/>
            <person name="Hu Z."/>
            <person name="Wang H."/>
            <person name="Luo H."/>
        </authorList>
    </citation>
    <scope>NUCLEOTIDE SEQUENCE [LARGE SCALE GENOMIC DNA]</scope>
    <source>
        <strain evidence="2 3">TR60-84</strain>
    </source>
</reference>
<keyword evidence="1" id="KW-0732">Signal</keyword>